<sequence>MDNTVKIWSMKEFWPYVDKSYSWIDLPSKFPTKYVQFLVLIAAVHSNYVDCTRWLGDFILSKMIFHCTKCAVFLSVDNKIVL</sequence>
<evidence type="ECO:0000313" key="5">
    <source>
        <dbReference type="EMBL" id="JAD84913.1"/>
    </source>
</evidence>
<evidence type="ECO:0000256" key="3">
    <source>
        <dbReference type="ARBA" id="ARBA00023015"/>
    </source>
</evidence>
<evidence type="ECO:0000256" key="1">
    <source>
        <dbReference type="ARBA" id="ARBA00022574"/>
    </source>
</evidence>
<dbReference type="Gene3D" id="2.130.10.10">
    <property type="entry name" value="YVTN repeat-like/Quinoprotein amine dehydrogenase"/>
    <property type="match status" value="1"/>
</dbReference>
<evidence type="ECO:0000256" key="2">
    <source>
        <dbReference type="ARBA" id="ARBA00022737"/>
    </source>
</evidence>
<dbReference type="InterPro" id="IPR015943">
    <property type="entry name" value="WD40/YVTN_repeat-like_dom_sf"/>
</dbReference>
<reference evidence="5" key="2">
    <citation type="journal article" date="2015" name="Data Brief">
        <title>Shoot transcriptome of the giant reed, Arundo donax.</title>
        <authorList>
            <person name="Barrero R.A."/>
            <person name="Guerrero F.D."/>
            <person name="Moolhuijzen P."/>
            <person name="Goolsby J.A."/>
            <person name="Tidwell J."/>
            <person name="Bellgard S.E."/>
            <person name="Bellgard M.I."/>
        </authorList>
    </citation>
    <scope>NUCLEOTIDE SEQUENCE</scope>
    <source>
        <tissue evidence="5">Shoot tissue taken approximately 20 cm above the soil surface</tissue>
    </source>
</reference>
<keyword evidence="1" id="KW-0853">WD repeat</keyword>
<keyword evidence="3" id="KW-0805">Transcription regulation</keyword>
<dbReference type="InterPro" id="IPR051243">
    <property type="entry name" value="PcG_WD-repeat"/>
</dbReference>
<reference evidence="5" key="1">
    <citation type="submission" date="2014-09" db="EMBL/GenBank/DDBJ databases">
        <authorList>
            <person name="Magalhaes I.L.F."/>
            <person name="Oliveira U."/>
            <person name="Santos F.R."/>
            <person name="Vidigal T.H.D.A."/>
            <person name="Brescovit A.D."/>
            <person name="Santos A.J."/>
        </authorList>
    </citation>
    <scope>NUCLEOTIDE SEQUENCE</scope>
    <source>
        <tissue evidence="5">Shoot tissue taken approximately 20 cm above the soil surface</tissue>
    </source>
</reference>
<organism evidence="5">
    <name type="scientific">Arundo donax</name>
    <name type="common">Giant reed</name>
    <name type="synonym">Donax arundinaceus</name>
    <dbReference type="NCBI Taxonomy" id="35708"/>
    <lineage>
        <taxon>Eukaryota</taxon>
        <taxon>Viridiplantae</taxon>
        <taxon>Streptophyta</taxon>
        <taxon>Embryophyta</taxon>
        <taxon>Tracheophyta</taxon>
        <taxon>Spermatophyta</taxon>
        <taxon>Magnoliopsida</taxon>
        <taxon>Liliopsida</taxon>
        <taxon>Poales</taxon>
        <taxon>Poaceae</taxon>
        <taxon>PACMAD clade</taxon>
        <taxon>Arundinoideae</taxon>
        <taxon>Arundineae</taxon>
        <taxon>Arundo</taxon>
    </lineage>
</organism>
<proteinExistence type="predicted"/>
<dbReference type="AlphaFoldDB" id="A0A0A9DE01"/>
<evidence type="ECO:0000256" key="4">
    <source>
        <dbReference type="ARBA" id="ARBA00023163"/>
    </source>
</evidence>
<dbReference type="EMBL" id="GBRH01212982">
    <property type="protein sequence ID" value="JAD84913.1"/>
    <property type="molecule type" value="Transcribed_RNA"/>
</dbReference>
<name>A0A0A9DE01_ARUDO</name>
<protein>
    <submittedName>
        <fullName evidence="5">Fie2</fullName>
    </submittedName>
</protein>
<keyword evidence="4" id="KW-0804">Transcription</keyword>
<keyword evidence="2" id="KW-0677">Repeat</keyword>
<dbReference type="PANTHER" id="PTHR10253">
    <property type="entry name" value="POLYCOMB PROTEIN"/>
    <property type="match status" value="1"/>
</dbReference>
<accession>A0A0A9DE01</accession>